<name>A0A7Y0FYQ9_9HYPH</name>
<organism evidence="4 5">
    <name type="scientific">Rhizobium terricola</name>
    <dbReference type="NCBI Taxonomy" id="2728849"/>
    <lineage>
        <taxon>Bacteria</taxon>
        <taxon>Pseudomonadati</taxon>
        <taxon>Pseudomonadota</taxon>
        <taxon>Alphaproteobacteria</taxon>
        <taxon>Hyphomicrobiales</taxon>
        <taxon>Rhizobiaceae</taxon>
        <taxon>Rhizobium/Agrobacterium group</taxon>
        <taxon>Rhizobium</taxon>
    </lineage>
</organism>
<gene>
    <name evidence="4" type="ORF">HHL25_22360</name>
</gene>
<feature type="transmembrane region" description="Helical" evidence="1">
    <location>
        <begin position="168"/>
        <end position="189"/>
    </location>
</feature>
<keyword evidence="1" id="KW-1133">Transmembrane helix</keyword>
<feature type="transmembrane region" description="Helical" evidence="1">
    <location>
        <begin position="126"/>
        <end position="156"/>
    </location>
</feature>
<dbReference type="SMART" id="SM00052">
    <property type="entry name" value="EAL"/>
    <property type="match status" value="1"/>
</dbReference>
<dbReference type="CDD" id="cd01948">
    <property type="entry name" value="EAL"/>
    <property type="match status" value="1"/>
</dbReference>
<dbReference type="EMBL" id="JABBGK010000009">
    <property type="protein sequence ID" value="NML76889.1"/>
    <property type="molecule type" value="Genomic_DNA"/>
</dbReference>
<dbReference type="PANTHER" id="PTHR44757:SF2">
    <property type="entry name" value="BIOFILM ARCHITECTURE MAINTENANCE PROTEIN MBAA"/>
    <property type="match status" value="1"/>
</dbReference>
<sequence>MNGRGETGLRHPDVVTADVGNLSRETLRAEMAKTFRPIIRGFMLPVVLFYTLVIVPNFFLSPLPQALKLSALSGATAVTAFVCRRLLARRDASFARLELIGAVVLLLIYLNCCNILYIAFHQANLVFFLLLFILTAAVAISVRLIVAGCSLALATMLAAAWAMGPETLLYYSFVSIAGAFAATGMAILMRGAIMNAVRARLVADRLRQRAEVQAERDALTGLPNRRHFFSGLERMVVADLSGETAHIGLIDLDGFKAVNDVYGHAVGDQLLVEVSERLREICPEDCLIARLGGDEFGVLVRRPLTAAGLDTLGRAICETLGRPFAVAGRSLTVTGSVGFAHYPTNGRTVGELYERADYALYRAKREHRGSAVVFSARYEAEMRDVSRVKQVLRDSDLEAELYLLFQPQYDIMRNRPVAFEALARWQSAVLGPVTPDVFIVAAERSGLIERVSEILLRKALAAAAVWPQEIGLSFNLSAVDLVSTSAIARLCTIVGESGVAPGRVTFELTETAMMSDFEKARASMEMLASLGCRIALDDFGSGYSSFGYIHRFPLHKIKTDRNFVVRLGEDKAVGFGILRAIIELCANLGVECIVEGVETANEVDTVRAAGARYIQGYHFGRPMTAVAAGDYLDAEMAGEDLKAS</sequence>
<dbReference type="InterPro" id="IPR000160">
    <property type="entry name" value="GGDEF_dom"/>
</dbReference>
<dbReference type="NCBIfam" id="TIGR00254">
    <property type="entry name" value="GGDEF"/>
    <property type="match status" value="1"/>
</dbReference>
<dbReference type="PROSITE" id="PS50883">
    <property type="entry name" value="EAL"/>
    <property type="match status" value="1"/>
</dbReference>
<feature type="transmembrane region" description="Helical" evidence="1">
    <location>
        <begin position="99"/>
        <end position="120"/>
    </location>
</feature>
<feature type="domain" description="EAL" evidence="2">
    <location>
        <begin position="385"/>
        <end position="636"/>
    </location>
</feature>
<accession>A0A7Y0FYQ9</accession>
<evidence type="ECO:0000259" key="3">
    <source>
        <dbReference type="PROSITE" id="PS50887"/>
    </source>
</evidence>
<dbReference type="AlphaFoldDB" id="A0A7Y0FYQ9"/>
<dbReference type="Pfam" id="PF00563">
    <property type="entry name" value="EAL"/>
    <property type="match status" value="1"/>
</dbReference>
<dbReference type="SUPFAM" id="SSF141868">
    <property type="entry name" value="EAL domain-like"/>
    <property type="match status" value="1"/>
</dbReference>
<proteinExistence type="predicted"/>
<reference evidence="4 5" key="1">
    <citation type="submission" date="2020-04" db="EMBL/GenBank/DDBJ databases">
        <title>Rhizobium sp. S-51 isolated from soil.</title>
        <authorList>
            <person name="Dahal R.H."/>
        </authorList>
    </citation>
    <scope>NUCLEOTIDE SEQUENCE [LARGE SCALE GENOMIC DNA]</scope>
    <source>
        <strain evidence="4 5">S-51</strain>
    </source>
</reference>
<dbReference type="Gene3D" id="3.20.20.450">
    <property type="entry name" value="EAL domain"/>
    <property type="match status" value="1"/>
</dbReference>
<keyword evidence="5" id="KW-1185">Reference proteome</keyword>
<keyword evidence="1" id="KW-0812">Transmembrane</keyword>
<dbReference type="Proteomes" id="UP000541470">
    <property type="component" value="Unassembled WGS sequence"/>
</dbReference>
<evidence type="ECO:0000313" key="5">
    <source>
        <dbReference type="Proteomes" id="UP000541470"/>
    </source>
</evidence>
<dbReference type="InterPro" id="IPR035919">
    <property type="entry name" value="EAL_sf"/>
</dbReference>
<evidence type="ECO:0000256" key="1">
    <source>
        <dbReference type="SAM" id="Phobius"/>
    </source>
</evidence>
<keyword evidence="1" id="KW-0472">Membrane</keyword>
<feature type="transmembrane region" description="Helical" evidence="1">
    <location>
        <begin position="66"/>
        <end position="87"/>
    </location>
</feature>
<dbReference type="SMART" id="SM00267">
    <property type="entry name" value="GGDEF"/>
    <property type="match status" value="1"/>
</dbReference>
<dbReference type="Gene3D" id="3.30.70.270">
    <property type="match status" value="1"/>
</dbReference>
<dbReference type="InterPro" id="IPR029787">
    <property type="entry name" value="Nucleotide_cyclase"/>
</dbReference>
<dbReference type="PROSITE" id="PS50887">
    <property type="entry name" value="GGDEF"/>
    <property type="match status" value="1"/>
</dbReference>
<feature type="domain" description="GGDEF" evidence="3">
    <location>
        <begin position="243"/>
        <end position="376"/>
    </location>
</feature>
<comment type="caution">
    <text evidence="4">The sequence shown here is derived from an EMBL/GenBank/DDBJ whole genome shotgun (WGS) entry which is preliminary data.</text>
</comment>
<evidence type="ECO:0000259" key="2">
    <source>
        <dbReference type="PROSITE" id="PS50883"/>
    </source>
</evidence>
<dbReference type="RefSeq" id="WP_169595454.1">
    <property type="nucleotide sequence ID" value="NZ_JABBGK010000009.1"/>
</dbReference>
<dbReference type="SUPFAM" id="SSF55073">
    <property type="entry name" value="Nucleotide cyclase"/>
    <property type="match status" value="1"/>
</dbReference>
<dbReference type="Pfam" id="PF00990">
    <property type="entry name" value="GGDEF"/>
    <property type="match status" value="1"/>
</dbReference>
<dbReference type="InterPro" id="IPR052155">
    <property type="entry name" value="Biofilm_reg_signaling"/>
</dbReference>
<feature type="transmembrane region" description="Helical" evidence="1">
    <location>
        <begin position="38"/>
        <end position="60"/>
    </location>
</feature>
<evidence type="ECO:0000313" key="4">
    <source>
        <dbReference type="EMBL" id="NML76889.1"/>
    </source>
</evidence>
<dbReference type="InterPro" id="IPR001633">
    <property type="entry name" value="EAL_dom"/>
</dbReference>
<dbReference type="CDD" id="cd01949">
    <property type="entry name" value="GGDEF"/>
    <property type="match status" value="1"/>
</dbReference>
<dbReference type="InterPro" id="IPR043128">
    <property type="entry name" value="Rev_trsase/Diguanyl_cyclase"/>
</dbReference>
<protein>
    <submittedName>
        <fullName evidence="4">EAL domain-containing protein</fullName>
    </submittedName>
</protein>
<dbReference type="PANTHER" id="PTHR44757">
    <property type="entry name" value="DIGUANYLATE CYCLASE DGCP"/>
    <property type="match status" value="1"/>
</dbReference>